<dbReference type="GO" id="GO:0006974">
    <property type="term" value="P:DNA damage response"/>
    <property type="evidence" value="ECO:0007669"/>
    <property type="project" value="TreeGrafter"/>
</dbReference>
<dbReference type="OrthoDB" id="361229at2"/>
<organism evidence="2 3">
    <name type="scientific">Treponema maltophilum ATCC 51939</name>
    <dbReference type="NCBI Taxonomy" id="1125699"/>
    <lineage>
        <taxon>Bacteria</taxon>
        <taxon>Pseudomonadati</taxon>
        <taxon>Spirochaetota</taxon>
        <taxon>Spirochaetia</taxon>
        <taxon>Spirochaetales</taxon>
        <taxon>Treponemataceae</taxon>
        <taxon>Treponema</taxon>
    </lineage>
</organism>
<dbReference type="Proteomes" id="UP000014541">
    <property type="component" value="Unassembled WGS sequence"/>
</dbReference>
<sequence>MNVNRKFYAALVSAVFLLGAALYASSKPEQTGITVTGTGIVTTKPDTASITLAVVTDDREAASAAAKNAELMAAVTKAVLNCGIKAEDMATRNYNVYRQSRYNSQTGEQEEKGYQVSNNLTVTVRNINETGKVIDAALKAGANQLSNVSFYTNDTTQAYTQARKQAVMHAQDAARVLSESAGRKTGKLIFIEEFANDSVYRNAVAFDTAMLKSSVYEESTPINPGDTEVSVTVKAVFELK</sequence>
<gene>
    <name evidence="2" type="ORF">HMPREF9194_00123</name>
</gene>
<feature type="chain" id="PRO_5004523120" description="DUF541 domain-containing protein" evidence="1">
    <location>
        <begin position="25"/>
        <end position="240"/>
    </location>
</feature>
<dbReference type="Gene3D" id="3.30.70.2970">
    <property type="entry name" value="Protein of unknown function (DUF541), domain 2"/>
    <property type="match status" value="1"/>
</dbReference>
<proteinExistence type="predicted"/>
<dbReference type="PANTHER" id="PTHR34387">
    <property type="entry name" value="SLR1258 PROTEIN"/>
    <property type="match status" value="1"/>
</dbReference>
<feature type="signal peptide" evidence="1">
    <location>
        <begin position="1"/>
        <end position="24"/>
    </location>
</feature>
<dbReference type="Pfam" id="PF04402">
    <property type="entry name" value="SIMPL"/>
    <property type="match status" value="1"/>
</dbReference>
<protein>
    <recommendedName>
        <fullName evidence="4">DUF541 domain-containing protein</fullName>
    </recommendedName>
</protein>
<dbReference type="AlphaFoldDB" id="S3L5U2"/>
<evidence type="ECO:0000256" key="1">
    <source>
        <dbReference type="SAM" id="SignalP"/>
    </source>
</evidence>
<dbReference type="STRING" id="1125699.HMPREF9194_00123"/>
<keyword evidence="3" id="KW-1185">Reference proteome</keyword>
<dbReference type="Gene3D" id="3.30.110.170">
    <property type="entry name" value="Protein of unknown function (DUF541), domain 1"/>
    <property type="match status" value="1"/>
</dbReference>
<keyword evidence="1" id="KW-0732">Signal</keyword>
<dbReference type="EMBL" id="ATFF01000002">
    <property type="protein sequence ID" value="EPF32134.1"/>
    <property type="molecule type" value="Genomic_DNA"/>
</dbReference>
<dbReference type="RefSeq" id="WP_016524431.1">
    <property type="nucleotide sequence ID" value="NZ_KE332518.1"/>
</dbReference>
<dbReference type="HOGENOM" id="CLU_080344_1_2_12"/>
<dbReference type="eggNOG" id="COG2968">
    <property type="taxonomic scope" value="Bacteria"/>
</dbReference>
<evidence type="ECO:0008006" key="4">
    <source>
        <dbReference type="Google" id="ProtNLM"/>
    </source>
</evidence>
<name>S3L5U2_TREMA</name>
<dbReference type="PANTHER" id="PTHR34387:SF1">
    <property type="entry name" value="PERIPLASMIC IMMUNOGENIC PROTEIN"/>
    <property type="match status" value="1"/>
</dbReference>
<accession>S3L5U2</accession>
<dbReference type="InterPro" id="IPR052022">
    <property type="entry name" value="26kDa_periplasmic_antigen"/>
</dbReference>
<evidence type="ECO:0000313" key="3">
    <source>
        <dbReference type="Proteomes" id="UP000014541"/>
    </source>
</evidence>
<evidence type="ECO:0000313" key="2">
    <source>
        <dbReference type="EMBL" id="EPF32134.1"/>
    </source>
</evidence>
<reference evidence="2 3" key="1">
    <citation type="submission" date="2013-04" db="EMBL/GenBank/DDBJ databases">
        <title>The Genome Sequence of Treponema maltophilum ATCC 51939.</title>
        <authorList>
            <consortium name="The Broad Institute Genomics Platform"/>
            <person name="Earl A."/>
            <person name="Ward D."/>
            <person name="Feldgarden M."/>
            <person name="Gevers D."/>
            <person name="Leonetti C."/>
            <person name="Blanton J.M."/>
            <person name="Dewhirst F.E."/>
            <person name="Izard J."/>
            <person name="Walker B."/>
            <person name="Young S."/>
            <person name="Zeng Q."/>
            <person name="Gargeya S."/>
            <person name="Fitzgerald M."/>
            <person name="Haas B."/>
            <person name="Abouelleil A."/>
            <person name="Allen A.W."/>
            <person name="Alvarado L."/>
            <person name="Arachchi H.M."/>
            <person name="Berlin A.M."/>
            <person name="Chapman S.B."/>
            <person name="Gainer-Dewar J."/>
            <person name="Goldberg J."/>
            <person name="Griggs A."/>
            <person name="Gujja S."/>
            <person name="Hansen M."/>
            <person name="Howarth C."/>
            <person name="Imamovic A."/>
            <person name="Ireland A."/>
            <person name="Larimer J."/>
            <person name="McCowan C."/>
            <person name="Murphy C."/>
            <person name="Pearson M."/>
            <person name="Poon T.W."/>
            <person name="Priest M."/>
            <person name="Roberts A."/>
            <person name="Saif S."/>
            <person name="Shea T."/>
            <person name="Sisk P."/>
            <person name="Sykes S."/>
            <person name="Wortman J."/>
            <person name="Nusbaum C."/>
            <person name="Birren B."/>
        </authorList>
    </citation>
    <scope>NUCLEOTIDE SEQUENCE [LARGE SCALE GENOMIC DNA]</scope>
    <source>
        <strain evidence="2 3">ATCC 51939</strain>
    </source>
</reference>
<dbReference type="PATRIC" id="fig|1125699.3.peg.122"/>
<comment type="caution">
    <text evidence="2">The sequence shown here is derived from an EMBL/GenBank/DDBJ whole genome shotgun (WGS) entry which is preliminary data.</text>
</comment>
<dbReference type="InterPro" id="IPR007497">
    <property type="entry name" value="SIMPL/DUF541"/>
</dbReference>